<accession>A0ABX2R8M9</accession>
<comment type="caution">
    <text evidence="1">The sequence shown here is derived from an EMBL/GenBank/DDBJ whole genome shotgun (WGS) entry which is preliminary data.</text>
</comment>
<dbReference type="RefSeq" id="WP_028051763.1">
    <property type="nucleotide sequence ID" value="NZ_ATYG01000009.1"/>
</dbReference>
<evidence type="ECO:0008006" key="3">
    <source>
        <dbReference type="Google" id="ProtNLM"/>
    </source>
</evidence>
<dbReference type="EMBL" id="JACCBS010000002">
    <property type="protein sequence ID" value="NYE57524.1"/>
    <property type="molecule type" value="Genomic_DNA"/>
</dbReference>
<keyword evidence="2" id="KW-1185">Reference proteome</keyword>
<reference evidence="1 2" key="1">
    <citation type="submission" date="2020-07" db="EMBL/GenBank/DDBJ databases">
        <title>Genomic Encyclopedia of Type Strains, Phase III (KMG-III): the genomes of soil and plant-associated and newly described type strains.</title>
        <authorList>
            <person name="Whitman W."/>
        </authorList>
    </citation>
    <scope>NUCLEOTIDE SEQUENCE [LARGE SCALE GENOMIC DNA]</scope>
    <source>
        <strain evidence="1 2">DSM 11255</strain>
    </source>
</reference>
<protein>
    <recommendedName>
        <fullName evidence="3">DUF4007 domain-containing protein</fullName>
    </recommendedName>
</protein>
<organism evidence="1 2">
    <name type="scientific">Carboxydothermus ferrireducens DSM 11255</name>
    <dbReference type="NCBI Taxonomy" id="1119529"/>
    <lineage>
        <taxon>Bacteria</taxon>
        <taxon>Bacillati</taxon>
        <taxon>Bacillota</taxon>
        <taxon>Clostridia</taxon>
        <taxon>Thermoanaerobacterales</taxon>
        <taxon>Thermoanaerobacteraceae</taxon>
        <taxon>Carboxydothermus</taxon>
    </lineage>
</organism>
<gene>
    <name evidence="1" type="ORF">HDG70_001239</name>
</gene>
<name>A0ABX2R8M9_9THEO</name>
<evidence type="ECO:0000313" key="1">
    <source>
        <dbReference type="EMBL" id="NYE57524.1"/>
    </source>
</evidence>
<sequence>MPDWSEMKGWARHQHFGLRREWLQYYLDHWPDWERGASLGNRQVQALKVWVKTAGLEDRDGRLTPFGQLFRREGVDCLPLWELLWVKVVFNFPTARWYAHLGTGSWTTTELKKLLHSALPHLAGRTISNAVLELAGLCERTPVGRELGQGEVGLEKGKRYLLRRGYEPGEVAAISALVHLFHETGAKELFFTDDLTWPWVVFGCSREAVLKRLLVADQILFEIDEERIYTTGEGEELEQWLNGSTLTTWL</sequence>
<proteinExistence type="predicted"/>
<dbReference type="Proteomes" id="UP000604066">
    <property type="component" value="Unassembled WGS sequence"/>
</dbReference>
<evidence type="ECO:0000313" key="2">
    <source>
        <dbReference type="Proteomes" id="UP000604066"/>
    </source>
</evidence>